<dbReference type="Pfam" id="PF02152">
    <property type="entry name" value="FolB"/>
    <property type="match status" value="1"/>
</dbReference>
<dbReference type="GO" id="GO:0006760">
    <property type="term" value="P:folic acid-containing compound metabolic process"/>
    <property type="evidence" value="ECO:0007669"/>
    <property type="project" value="InterPro"/>
</dbReference>
<dbReference type="GeneID" id="36133416"/>
<feature type="domain" description="Dihydroneopterin aldolase/epimerase" evidence="1">
    <location>
        <begin position="3"/>
        <end position="107"/>
    </location>
</feature>
<organism evidence="2 3">
    <name type="scientific">Helicobacter felis (strain ATCC 49179 / CCUG 28539 / NCTC 12436 / CS1)</name>
    <dbReference type="NCBI Taxonomy" id="936155"/>
    <lineage>
        <taxon>Bacteria</taxon>
        <taxon>Pseudomonadati</taxon>
        <taxon>Campylobacterota</taxon>
        <taxon>Epsilonproteobacteria</taxon>
        <taxon>Campylobacterales</taxon>
        <taxon>Helicobacteraceae</taxon>
        <taxon>Helicobacter</taxon>
    </lineage>
</organism>
<dbReference type="Proteomes" id="UP000007934">
    <property type="component" value="Chromosome"/>
</dbReference>
<evidence type="ECO:0000313" key="2">
    <source>
        <dbReference type="EMBL" id="CBY82745.1"/>
    </source>
</evidence>
<dbReference type="KEGG" id="hfe:HFELIS_06610"/>
<keyword evidence="3" id="KW-1185">Reference proteome</keyword>
<dbReference type="NCBIfam" id="TIGR00526">
    <property type="entry name" value="folB_dom"/>
    <property type="match status" value="1"/>
</dbReference>
<accession>E7AAS4</accession>
<proteinExistence type="predicted"/>
<dbReference type="GO" id="GO:0004150">
    <property type="term" value="F:dihydroneopterin aldolase activity"/>
    <property type="evidence" value="ECO:0007669"/>
    <property type="project" value="InterPro"/>
</dbReference>
<gene>
    <name evidence="2" type="ordered locus">Hfelis_06610</name>
</gene>
<evidence type="ECO:0000259" key="1">
    <source>
        <dbReference type="SMART" id="SM00905"/>
    </source>
</evidence>
<dbReference type="eggNOG" id="COG1539">
    <property type="taxonomic scope" value="Bacteria"/>
</dbReference>
<dbReference type="OrthoDB" id="5325145at2"/>
<dbReference type="SUPFAM" id="SSF55620">
    <property type="entry name" value="Tetrahydrobiopterin biosynthesis enzymes-like"/>
    <property type="match status" value="1"/>
</dbReference>
<dbReference type="SMART" id="SM00905">
    <property type="entry name" value="FolB"/>
    <property type="match status" value="1"/>
</dbReference>
<dbReference type="InterPro" id="IPR006157">
    <property type="entry name" value="FolB_dom"/>
</dbReference>
<evidence type="ECO:0000313" key="3">
    <source>
        <dbReference type="Proteomes" id="UP000007934"/>
    </source>
</evidence>
<name>E7AAS4_HELFC</name>
<dbReference type="Gene3D" id="3.30.1130.10">
    <property type="match status" value="1"/>
</dbReference>
<reference evidence="2 3" key="1">
    <citation type="journal article" date="2011" name="Genome Biol. Evol.">
        <title>Comparative whole genome sequence analysis of the carcinogenic bacterial model pathogen Helicobacter felis.</title>
        <authorList>
            <person name="Arnold I.C."/>
            <person name="Zigova Z."/>
            <person name="Holden M."/>
            <person name="Lawley T.D."/>
            <person name="Rad R."/>
            <person name="Dougan G."/>
            <person name="Falkow S."/>
            <person name="Bentley S.D."/>
            <person name="Muller A."/>
        </authorList>
    </citation>
    <scope>NUCLEOTIDE SEQUENCE [LARGE SCALE GENOMIC DNA]</scope>
    <source>
        <strain evidence="3">ATCC 49179 / CCUG 28539 / NCTC 12436 / CS1</strain>
    </source>
</reference>
<dbReference type="STRING" id="936155.HFELIS_06610"/>
<dbReference type="InterPro" id="IPR043133">
    <property type="entry name" value="GTP-CH-I_C/QueF"/>
</dbReference>
<protein>
    <submittedName>
        <fullName evidence="2">FolB domain protein,Dihydroneopterin aldolase</fullName>
    </submittedName>
</protein>
<dbReference type="AlphaFoldDB" id="E7AAS4"/>
<dbReference type="HOGENOM" id="CLU_112632_4_0_7"/>
<dbReference type="RefSeq" id="WP_013469114.1">
    <property type="nucleotide sequence ID" value="NC_014810.2"/>
</dbReference>
<sequence length="115" mass="13373">MVLVIQDYKLDAIIGTQQSEQTNTQPLIINLEISYSYKDINQYLDYMDILEVVQNKFSTTSYTLLEEALEEISAWLKQCFPSITKISMEIKKPQACQRALVGVRMCKNFERSEHD</sequence>
<dbReference type="EMBL" id="FQ670179">
    <property type="protein sequence ID" value="CBY82745.1"/>
    <property type="molecule type" value="Genomic_DNA"/>
</dbReference>